<evidence type="ECO:0000313" key="2">
    <source>
        <dbReference type="Proteomes" id="UP000789901"/>
    </source>
</evidence>
<organism evidence="1 2">
    <name type="scientific">Gigaspora margarita</name>
    <dbReference type="NCBI Taxonomy" id="4874"/>
    <lineage>
        <taxon>Eukaryota</taxon>
        <taxon>Fungi</taxon>
        <taxon>Fungi incertae sedis</taxon>
        <taxon>Mucoromycota</taxon>
        <taxon>Glomeromycotina</taxon>
        <taxon>Glomeromycetes</taxon>
        <taxon>Diversisporales</taxon>
        <taxon>Gigasporaceae</taxon>
        <taxon>Gigaspora</taxon>
    </lineage>
</organism>
<accession>A0ABN7WEN7</accession>
<proteinExistence type="predicted"/>
<evidence type="ECO:0000313" key="1">
    <source>
        <dbReference type="EMBL" id="CAG8829108.1"/>
    </source>
</evidence>
<feature type="non-terminal residue" evidence="1">
    <location>
        <position position="61"/>
    </location>
</feature>
<gene>
    <name evidence="1" type="ORF">GMARGA_LOCUS29901</name>
</gene>
<protein>
    <submittedName>
        <fullName evidence="1">22361_t:CDS:1</fullName>
    </submittedName>
</protein>
<name>A0ABN7WEN7_GIGMA</name>
<keyword evidence="2" id="KW-1185">Reference proteome</keyword>
<reference evidence="1 2" key="1">
    <citation type="submission" date="2021-06" db="EMBL/GenBank/DDBJ databases">
        <authorList>
            <person name="Kallberg Y."/>
            <person name="Tangrot J."/>
            <person name="Rosling A."/>
        </authorList>
    </citation>
    <scope>NUCLEOTIDE SEQUENCE [LARGE SCALE GENOMIC DNA]</scope>
    <source>
        <strain evidence="1 2">120-4 pot B 10/14</strain>
    </source>
</reference>
<dbReference type="EMBL" id="CAJVQB010041048">
    <property type="protein sequence ID" value="CAG8829108.1"/>
    <property type="molecule type" value="Genomic_DNA"/>
</dbReference>
<sequence>MTNQQELIGSKLLKDEYFKLLQDTQDITQWIEELINKLYQLTKTNEELTKLNNVLKLVFQE</sequence>
<dbReference type="Proteomes" id="UP000789901">
    <property type="component" value="Unassembled WGS sequence"/>
</dbReference>
<comment type="caution">
    <text evidence="1">The sequence shown here is derived from an EMBL/GenBank/DDBJ whole genome shotgun (WGS) entry which is preliminary data.</text>
</comment>